<name>A0ABR0WJ47_REHGL</name>
<gene>
    <name evidence="2" type="ORF">DH2020_020039</name>
</gene>
<evidence type="ECO:0000313" key="3">
    <source>
        <dbReference type="Proteomes" id="UP001318860"/>
    </source>
</evidence>
<keyword evidence="3" id="KW-1185">Reference proteome</keyword>
<protein>
    <recommendedName>
        <fullName evidence="1">Tf2-1-like SH3-like domain-containing protein</fullName>
    </recommendedName>
</protein>
<evidence type="ECO:0000313" key="2">
    <source>
        <dbReference type="EMBL" id="KAK6146170.1"/>
    </source>
</evidence>
<comment type="caution">
    <text evidence="2">The sequence shown here is derived from an EMBL/GenBank/DDBJ whole genome shotgun (WGS) entry which is preliminary data.</text>
</comment>
<dbReference type="Pfam" id="PF24626">
    <property type="entry name" value="SH3_Tf2-1"/>
    <property type="match status" value="1"/>
</dbReference>
<reference evidence="2 3" key="1">
    <citation type="journal article" date="2021" name="Comput. Struct. Biotechnol. J.">
        <title>De novo genome assembly of the potent medicinal plant Rehmannia glutinosa using nanopore technology.</title>
        <authorList>
            <person name="Ma L."/>
            <person name="Dong C."/>
            <person name="Song C."/>
            <person name="Wang X."/>
            <person name="Zheng X."/>
            <person name="Niu Y."/>
            <person name="Chen S."/>
            <person name="Feng W."/>
        </authorList>
    </citation>
    <scope>NUCLEOTIDE SEQUENCE [LARGE SCALE GENOMIC DNA]</scope>
    <source>
        <strain evidence="2">DH-2019</strain>
    </source>
</reference>
<proteinExistence type="predicted"/>
<feature type="domain" description="Tf2-1-like SH3-like" evidence="1">
    <location>
        <begin position="69"/>
        <end position="134"/>
    </location>
</feature>
<sequence length="210" mass="24674">MAPYEALYGRKCRSLYIWDEVGEKRIIGPDIVEKTVEKIDLIKRRIKVAQDRQKSYVDKRRKDLVFQIGDKVFLKVAPTKGVIRFGKKGKLKPRYIGPYEILERIGEVAYKLALPPELSGVHDVFHVPMLRKYVFDPSHVVNREAIQVKEDLTYEEFPVAILDRKIHSLRNKDVVLVKVQWSRHGKEEATWEREDVMKDKYPNLPKISKF</sequence>
<dbReference type="InterPro" id="IPR016197">
    <property type="entry name" value="Chromo-like_dom_sf"/>
</dbReference>
<dbReference type="SUPFAM" id="SSF54160">
    <property type="entry name" value="Chromo domain-like"/>
    <property type="match status" value="1"/>
</dbReference>
<dbReference type="InterPro" id="IPR056924">
    <property type="entry name" value="SH3_Tf2-1"/>
</dbReference>
<evidence type="ECO:0000259" key="1">
    <source>
        <dbReference type="Pfam" id="PF24626"/>
    </source>
</evidence>
<dbReference type="Proteomes" id="UP001318860">
    <property type="component" value="Unassembled WGS sequence"/>
</dbReference>
<dbReference type="PANTHER" id="PTHR46148">
    <property type="entry name" value="CHROMO DOMAIN-CONTAINING PROTEIN"/>
    <property type="match status" value="1"/>
</dbReference>
<organism evidence="2 3">
    <name type="scientific">Rehmannia glutinosa</name>
    <name type="common">Chinese foxglove</name>
    <dbReference type="NCBI Taxonomy" id="99300"/>
    <lineage>
        <taxon>Eukaryota</taxon>
        <taxon>Viridiplantae</taxon>
        <taxon>Streptophyta</taxon>
        <taxon>Embryophyta</taxon>
        <taxon>Tracheophyta</taxon>
        <taxon>Spermatophyta</taxon>
        <taxon>Magnoliopsida</taxon>
        <taxon>eudicotyledons</taxon>
        <taxon>Gunneridae</taxon>
        <taxon>Pentapetalae</taxon>
        <taxon>asterids</taxon>
        <taxon>lamiids</taxon>
        <taxon>Lamiales</taxon>
        <taxon>Orobanchaceae</taxon>
        <taxon>Rehmannieae</taxon>
        <taxon>Rehmannia</taxon>
    </lineage>
</organism>
<dbReference type="PANTHER" id="PTHR46148:SF57">
    <property type="entry name" value="OS12G0499874 PROTEIN"/>
    <property type="match status" value="1"/>
</dbReference>
<dbReference type="EMBL" id="JABTTQ020000011">
    <property type="protein sequence ID" value="KAK6146170.1"/>
    <property type="molecule type" value="Genomic_DNA"/>
</dbReference>
<accession>A0ABR0WJ47</accession>